<reference evidence="6" key="1">
    <citation type="submission" date="2020-02" db="EMBL/GenBank/DDBJ databases">
        <authorList>
            <person name="Meier V. D."/>
        </authorList>
    </citation>
    <scope>NUCLEOTIDE SEQUENCE</scope>
    <source>
        <strain evidence="6">AVDCRST_MAG86</strain>
    </source>
</reference>
<dbReference type="PRINTS" id="PR00038">
    <property type="entry name" value="HTHLUXR"/>
</dbReference>
<accession>A0A6J4VGX6</accession>
<feature type="modified residue" description="4-aspartylphosphate" evidence="3">
    <location>
        <position position="55"/>
    </location>
</feature>
<sequence>MATGIVIVEDHEIYRDGLKTLFATVPEVELLGEAANAEDALELIRERHPNLVLMDVKLPGMSGIEATRKIVEADPEARVLILTMFDDDPSVFAAMQAGARGYTLKDAKHDELLRAIRAVAEGEAVFSARIATRMMHYFARPVPGRGRVFSELTEREHEVLALIAQRLSTGEIARQLEVHPKTVRNHTSSIVSKLQVAGRAEAAEQARDRGM</sequence>
<feature type="domain" description="Response regulatory" evidence="5">
    <location>
        <begin position="4"/>
        <end position="120"/>
    </location>
</feature>
<keyword evidence="2" id="KW-0238">DNA-binding</keyword>
<dbReference type="PROSITE" id="PS50110">
    <property type="entry name" value="RESPONSE_REGULATORY"/>
    <property type="match status" value="1"/>
</dbReference>
<dbReference type="GO" id="GO:0003677">
    <property type="term" value="F:DNA binding"/>
    <property type="evidence" value="ECO:0007669"/>
    <property type="project" value="UniProtKB-KW"/>
</dbReference>
<dbReference type="SMART" id="SM00421">
    <property type="entry name" value="HTH_LUXR"/>
    <property type="match status" value="1"/>
</dbReference>
<evidence type="ECO:0008006" key="7">
    <source>
        <dbReference type="Google" id="ProtNLM"/>
    </source>
</evidence>
<evidence type="ECO:0000256" key="2">
    <source>
        <dbReference type="ARBA" id="ARBA00023125"/>
    </source>
</evidence>
<dbReference type="AlphaFoldDB" id="A0A6J4VGX6"/>
<dbReference type="InterPro" id="IPR000792">
    <property type="entry name" value="Tscrpt_reg_LuxR_C"/>
</dbReference>
<keyword evidence="1 3" id="KW-0597">Phosphoprotein</keyword>
<protein>
    <recommendedName>
        <fullName evidence="7">Two-component transcriptional response regulator, LuxR family</fullName>
    </recommendedName>
</protein>
<dbReference type="SMART" id="SM00448">
    <property type="entry name" value="REC"/>
    <property type="match status" value="1"/>
</dbReference>
<evidence type="ECO:0000259" key="4">
    <source>
        <dbReference type="PROSITE" id="PS50043"/>
    </source>
</evidence>
<evidence type="ECO:0000313" key="6">
    <source>
        <dbReference type="EMBL" id="CAA9576030.1"/>
    </source>
</evidence>
<dbReference type="Pfam" id="PF00196">
    <property type="entry name" value="GerE"/>
    <property type="match status" value="1"/>
</dbReference>
<proteinExistence type="predicted"/>
<evidence type="ECO:0000259" key="5">
    <source>
        <dbReference type="PROSITE" id="PS50110"/>
    </source>
</evidence>
<dbReference type="InterPro" id="IPR058245">
    <property type="entry name" value="NreC/VraR/RcsB-like_REC"/>
</dbReference>
<dbReference type="CDD" id="cd17535">
    <property type="entry name" value="REC_NarL-like"/>
    <property type="match status" value="1"/>
</dbReference>
<feature type="domain" description="HTH luxR-type" evidence="4">
    <location>
        <begin position="145"/>
        <end position="210"/>
    </location>
</feature>
<dbReference type="Gene3D" id="3.40.50.2300">
    <property type="match status" value="1"/>
</dbReference>
<dbReference type="GO" id="GO:0000160">
    <property type="term" value="P:phosphorelay signal transduction system"/>
    <property type="evidence" value="ECO:0007669"/>
    <property type="project" value="InterPro"/>
</dbReference>
<dbReference type="GO" id="GO:0006355">
    <property type="term" value="P:regulation of DNA-templated transcription"/>
    <property type="evidence" value="ECO:0007669"/>
    <property type="project" value="InterPro"/>
</dbReference>
<dbReference type="InterPro" id="IPR001789">
    <property type="entry name" value="Sig_transdc_resp-reg_receiver"/>
</dbReference>
<dbReference type="SUPFAM" id="SSF52172">
    <property type="entry name" value="CheY-like"/>
    <property type="match status" value="1"/>
</dbReference>
<dbReference type="Pfam" id="PF00072">
    <property type="entry name" value="Response_reg"/>
    <property type="match status" value="1"/>
</dbReference>
<dbReference type="EMBL" id="CADCWP010000184">
    <property type="protein sequence ID" value="CAA9576030.1"/>
    <property type="molecule type" value="Genomic_DNA"/>
</dbReference>
<name>A0A6J4VGX6_9DEIN</name>
<dbReference type="InterPro" id="IPR016032">
    <property type="entry name" value="Sig_transdc_resp-reg_C-effctor"/>
</dbReference>
<dbReference type="PANTHER" id="PTHR43214">
    <property type="entry name" value="TWO-COMPONENT RESPONSE REGULATOR"/>
    <property type="match status" value="1"/>
</dbReference>
<dbReference type="CDD" id="cd06170">
    <property type="entry name" value="LuxR_C_like"/>
    <property type="match status" value="1"/>
</dbReference>
<dbReference type="InterPro" id="IPR011006">
    <property type="entry name" value="CheY-like_superfamily"/>
</dbReference>
<organism evidence="6">
    <name type="scientific">uncultured Truepera sp</name>
    <dbReference type="NCBI Taxonomy" id="543023"/>
    <lineage>
        <taxon>Bacteria</taxon>
        <taxon>Thermotogati</taxon>
        <taxon>Deinococcota</taxon>
        <taxon>Deinococci</taxon>
        <taxon>Trueperales</taxon>
        <taxon>Trueperaceae</taxon>
        <taxon>Truepera</taxon>
        <taxon>environmental samples</taxon>
    </lineage>
</organism>
<dbReference type="SUPFAM" id="SSF46894">
    <property type="entry name" value="C-terminal effector domain of the bipartite response regulators"/>
    <property type="match status" value="1"/>
</dbReference>
<gene>
    <name evidence="6" type="ORF">AVDCRST_MAG86-2260</name>
</gene>
<evidence type="ECO:0000256" key="1">
    <source>
        <dbReference type="ARBA" id="ARBA00022553"/>
    </source>
</evidence>
<dbReference type="PANTHER" id="PTHR43214:SF43">
    <property type="entry name" value="TWO-COMPONENT RESPONSE REGULATOR"/>
    <property type="match status" value="1"/>
</dbReference>
<dbReference type="PROSITE" id="PS50043">
    <property type="entry name" value="HTH_LUXR_2"/>
    <property type="match status" value="1"/>
</dbReference>
<dbReference type="InterPro" id="IPR039420">
    <property type="entry name" value="WalR-like"/>
</dbReference>
<evidence type="ECO:0000256" key="3">
    <source>
        <dbReference type="PROSITE-ProRule" id="PRU00169"/>
    </source>
</evidence>